<proteinExistence type="predicted"/>
<dbReference type="GO" id="GO:0006006">
    <property type="term" value="P:glucose metabolic process"/>
    <property type="evidence" value="ECO:0007669"/>
    <property type="project" value="TreeGrafter"/>
</dbReference>
<dbReference type="PROSITE" id="PS51255">
    <property type="entry name" value="ADPK"/>
    <property type="match status" value="1"/>
</dbReference>
<dbReference type="Pfam" id="PF04587">
    <property type="entry name" value="ADP_PFK_GK"/>
    <property type="match status" value="1"/>
</dbReference>
<evidence type="ECO:0000256" key="6">
    <source>
        <dbReference type="SAM" id="Phobius"/>
    </source>
</evidence>
<keyword evidence="3 7" id="KW-0418">Kinase</keyword>
<dbReference type="InterPro" id="IPR007666">
    <property type="entry name" value="ADP_PFK/GK"/>
</dbReference>
<keyword evidence="6" id="KW-0472">Membrane</keyword>
<keyword evidence="4" id="KW-0460">Magnesium</keyword>
<keyword evidence="5" id="KW-0324">Glycolysis</keyword>
<dbReference type="PANTHER" id="PTHR21208:SF0">
    <property type="entry name" value="ADP-DEPENDENT GLUCOKINASE"/>
    <property type="match status" value="1"/>
</dbReference>
<evidence type="ECO:0000256" key="2">
    <source>
        <dbReference type="ARBA" id="ARBA00022723"/>
    </source>
</evidence>
<sequence length="490" mass="54911">MTLCSPNRLLIAGFIAAAISYMYGIYKQRDRKQILFMEETLVSSWQKMMQVPSVKFSKILVGFNSDVDLIVSGTKLLTDLNVMPSIAASHHDISTIQQLEEVFSLSFSRGLPAERYVSDPDLFTDLVNQADNKASSSEAAIGGNAALIANNIASKFERVKVLLVGPIGPKLKALLHPGVSMQNSTIIPRDEIHLIMEFRYGETWGDYVAPGYSRFITSHDYFSGSSIVIDMLFNTIPLFRPDLIVLSGVHLLEFQPTELWLEKLTLIKRHLNQAKRKTPIHLELGHMSNVTFVKKFMTKVLPFVDSLTLSEQELMILSHVGGGPYADHFPMKSITIHPHKATEILNWLLLHYGPGGDSTSKQRYYRLRRVHVHSLTFHMLASRGPDWSNGAASLAAGALAAAEEACGTVREPLSAKSLELRINEVHMVDKTMERKYRFNALNPIHSWMREDVLFIYTPVLLCRHPAKTVGVAQAVDAAALMYSQFFKLNE</sequence>
<dbReference type="OrthoDB" id="5847021at2759"/>
<evidence type="ECO:0000256" key="4">
    <source>
        <dbReference type="ARBA" id="ARBA00022842"/>
    </source>
</evidence>
<evidence type="ECO:0000256" key="5">
    <source>
        <dbReference type="ARBA" id="ARBA00023152"/>
    </source>
</evidence>
<keyword evidence="8" id="KW-1185">Reference proteome</keyword>
<evidence type="ECO:0000313" key="8">
    <source>
        <dbReference type="Proteomes" id="UP000030665"/>
    </source>
</evidence>
<dbReference type="EMBL" id="HG806114">
    <property type="protein sequence ID" value="CDW57072.1"/>
    <property type="molecule type" value="Genomic_DNA"/>
</dbReference>
<keyword evidence="6" id="KW-0812">Transmembrane</keyword>
<protein>
    <submittedName>
        <fullName evidence="7">ADP dependent glucokinase</fullName>
    </submittedName>
</protein>
<organism evidence="7 8">
    <name type="scientific">Trichuris trichiura</name>
    <name type="common">Whipworm</name>
    <name type="synonym">Trichocephalus trichiurus</name>
    <dbReference type="NCBI Taxonomy" id="36087"/>
    <lineage>
        <taxon>Eukaryota</taxon>
        <taxon>Metazoa</taxon>
        <taxon>Ecdysozoa</taxon>
        <taxon>Nematoda</taxon>
        <taxon>Enoplea</taxon>
        <taxon>Dorylaimia</taxon>
        <taxon>Trichinellida</taxon>
        <taxon>Trichuridae</taxon>
        <taxon>Trichuris</taxon>
    </lineage>
</organism>
<reference evidence="7" key="2">
    <citation type="submission" date="2014-03" db="EMBL/GenBank/DDBJ databases">
        <title>The whipworm genome and dual-species transcriptomics of an intimate host-pathogen interaction.</title>
        <authorList>
            <person name="Foth B.J."/>
            <person name="Tsai I.J."/>
            <person name="Reid A.J."/>
            <person name="Bancroft A.J."/>
            <person name="Nichol S."/>
            <person name="Tracey A."/>
            <person name="Holroyd N."/>
            <person name="Cotton J.A."/>
            <person name="Stanley E.J."/>
            <person name="Zarowiecki M."/>
            <person name="Liu J.Z."/>
            <person name="Huckvale T."/>
            <person name="Cooper P.J."/>
            <person name="Grencis R.K."/>
            <person name="Berriman M."/>
        </authorList>
    </citation>
    <scope>NUCLEOTIDE SEQUENCE [LARGE SCALE GENOMIC DNA]</scope>
</reference>
<name>A0A077Z9F1_TRITR</name>
<dbReference type="GO" id="GO:0006096">
    <property type="term" value="P:glycolytic process"/>
    <property type="evidence" value="ECO:0007669"/>
    <property type="project" value="UniProtKB-KW"/>
</dbReference>
<dbReference type="AlphaFoldDB" id="A0A077Z9F1"/>
<dbReference type="GO" id="GO:0043843">
    <property type="term" value="F:ADP-specific glucokinase activity"/>
    <property type="evidence" value="ECO:0007669"/>
    <property type="project" value="TreeGrafter"/>
</dbReference>
<evidence type="ECO:0000256" key="1">
    <source>
        <dbReference type="ARBA" id="ARBA00022679"/>
    </source>
</evidence>
<accession>A0A077Z9F1</accession>
<dbReference type="Proteomes" id="UP000030665">
    <property type="component" value="Unassembled WGS sequence"/>
</dbReference>
<dbReference type="SUPFAM" id="SSF53613">
    <property type="entry name" value="Ribokinase-like"/>
    <property type="match status" value="1"/>
</dbReference>
<feature type="transmembrane region" description="Helical" evidence="6">
    <location>
        <begin position="6"/>
        <end position="26"/>
    </location>
</feature>
<dbReference type="STRING" id="36087.A0A077Z9F1"/>
<keyword evidence="6" id="KW-1133">Transmembrane helix</keyword>
<dbReference type="GO" id="GO:0046872">
    <property type="term" value="F:metal ion binding"/>
    <property type="evidence" value="ECO:0007669"/>
    <property type="project" value="UniProtKB-KW"/>
</dbReference>
<dbReference type="Gene3D" id="3.40.1190.20">
    <property type="match status" value="1"/>
</dbReference>
<reference evidence="7" key="1">
    <citation type="submission" date="2014-01" db="EMBL/GenBank/DDBJ databases">
        <authorList>
            <person name="Aslett M."/>
        </authorList>
    </citation>
    <scope>NUCLEOTIDE SEQUENCE</scope>
</reference>
<keyword evidence="2" id="KW-0479">Metal-binding</keyword>
<evidence type="ECO:0000256" key="3">
    <source>
        <dbReference type="ARBA" id="ARBA00022777"/>
    </source>
</evidence>
<dbReference type="PANTHER" id="PTHR21208">
    <property type="entry name" value="ADP-DEPENDENT GLUCOKINASE"/>
    <property type="match status" value="1"/>
</dbReference>
<keyword evidence="1" id="KW-0808">Transferase</keyword>
<evidence type="ECO:0000313" key="7">
    <source>
        <dbReference type="EMBL" id="CDW57072.1"/>
    </source>
</evidence>
<dbReference type="InterPro" id="IPR029056">
    <property type="entry name" value="Ribokinase-like"/>
</dbReference>
<dbReference type="GO" id="GO:0005783">
    <property type="term" value="C:endoplasmic reticulum"/>
    <property type="evidence" value="ECO:0007669"/>
    <property type="project" value="TreeGrafter"/>
</dbReference>
<gene>
    <name evidence="7" type="ORF">TTRE_0000535701</name>
</gene>